<dbReference type="REBASE" id="7206">
    <property type="entry name" value="M.RbaORF454P"/>
</dbReference>
<dbReference type="GO" id="GO:0008168">
    <property type="term" value="F:methyltransferase activity"/>
    <property type="evidence" value="ECO:0007669"/>
    <property type="project" value="UniProtKB-KW"/>
</dbReference>
<sequence length="1003" mass="114215">MSTNKIVPFSLKDAPSLIEKLLPVQKLSAESYKEQMAGSGKTLTALGSYWKGRKPLILNKACILGCLLPATDDPKRDLEIFEMLMAMDDESFVARWKRRYRPKEILEKLPLDNVRDLFTSEPEGVLPESSPINWSEDEYEGVRVQWRDEVSELSRRRIEKRLLPATVYRERVHVALRPEEVGEEVHEHIWSFVNSHLGTTAASFPELTEQLGVMRFGNRPRFADTFSGSGQIPFEALRLGCDVHASDLNPIACILSWAALNVVGGNLESRDRLVHNQQKLIREVQRIIDDLGIEIDGDGWTAKAFLYCLEVRCPQSGWLVPLLPSRVVSRGKKAVARLVPDFASKRYDIEIVSNVEDDELNAAAIGTVHSGGRGQESFMVHCPENLEYRTKIPTIRGDYRTTDGEKGNKLRQWAKEDFQPRSDDIFQERLYAIFWMKRKSSGKRYDFEFRGIGNDDIQREQTVVEYVRSRISKWQGEGRVPDSRIEPGEKTDEPIRTRGWTHWHHLFNPRQLLVCALIKEHAVGSQIPSVANFLNYNSKLCRWDSNPGPGRVGKSQGVFDNQALNTLYTYACRSFGWSKEFFSSDYKTFPTELGHIVKAESADQLSTDHDIFVTDPPYGDAVKYEEILEFFIAWLRKNPPAEFADWVWDSRRSMAIKGEDEDFRRGMVAAYKRMTECMPDYGIQVIMFTHQSGSIWADMANIVWASGLQVTAAWYVVTETESALRDGNNVKGTVLLVCRKRLGKHKTTRDELAWEIEEEVQSQVESLTGLNQQAKGLYRDENVFEDADIQMAGYAAALRVLTRYSTIDGRDMASESIRPRVKGEVTFVDDLIGYAVNTANQCLVPQGVSKSHWDKLSGAERFYLKMIDMEARGFNSIDNYQNFAKAFKVKNFQALMASQRAKSARLKSAVEFARAEMGEGSELHQSVLRAVLYGVMELTGDVETDDVLSHLTMNVPNWFGDMNGREMAKEFADYLAKRLEELRPEEAASARVLRDLIRNQRIG</sequence>
<dbReference type="InterPro" id="IPR029063">
    <property type="entry name" value="SAM-dependent_MTases_sf"/>
</dbReference>
<keyword evidence="2" id="KW-0808">Transferase</keyword>
<keyword evidence="3" id="KW-1185">Reference proteome</keyword>
<evidence type="ECO:0000313" key="3">
    <source>
        <dbReference type="Proteomes" id="UP000001025"/>
    </source>
</evidence>
<dbReference type="InterPro" id="IPR009537">
    <property type="entry name" value="DUF1156"/>
</dbReference>
<dbReference type="AlphaFoldDB" id="Q7UYP9"/>
<dbReference type="eggNOG" id="COG1743">
    <property type="taxonomic scope" value="Bacteria"/>
</dbReference>
<dbReference type="Proteomes" id="UP000001025">
    <property type="component" value="Chromosome"/>
</dbReference>
<accession>Q7UYP9</accession>
<protein>
    <submittedName>
        <fullName evidence="2">Probable predicted DNA methylase containing a Zn-ribbon</fullName>
    </submittedName>
</protein>
<dbReference type="SUPFAM" id="SSF53335">
    <property type="entry name" value="S-adenosyl-L-methionine-dependent methyltransferases"/>
    <property type="match status" value="1"/>
</dbReference>
<dbReference type="PIRSF" id="PIRSF009427">
    <property type="entry name" value="UCP009427_DNAmts"/>
    <property type="match status" value="1"/>
</dbReference>
<evidence type="ECO:0000259" key="1">
    <source>
        <dbReference type="Pfam" id="PF06634"/>
    </source>
</evidence>
<dbReference type="InterPro" id="IPR049953">
    <property type="entry name" value="Antiphage_assoc"/>
</dbReference>
<dbReference type="KEGG" id="rba:RB454"/>
<dbReference type="STRING" id="243090.RB454"/>
<dbReference type="GO" id="GO:0032259">
    <property type="term" value="P:methylation"/>
    <property type="evidence" value="ECO:0007669"/>
    <property type="project" value="UniProtKB-KW"/>
</dbReference>
<dbReference type="EMBL" id="BX294133">
    <property type="protein sequence ID" value="CAD71593.1"/>
    <property type="molecule type" value="Genomic_DNA"/>
</dbReference>
<evidence type="ECO:0000313" key="2">
    <source>
        <dbReference type="EMBL" id="CAD71593.1"/>
    </source>
</evidence>
<feature type="domain" description="DUF1156" evidence="1">
    <location>
        <begin position="22"/>
        <end position="83"/>
    </location>
</feature>
<dbReference type="NCBIfam" id="NF042963">
    <property type="entry name" value="DUF1156_antiphage"/>
    <property type="match status" value="1"/>
</dbReference>
<dbReference type="RefSeq" id="WP_011117921.1">
    <property type="nucleotide sequence ID" value="NC_005027.1"/>
</dbReference>
<dbReference type="InParanoid" id="Q7UYP9"/>
<reference evidence="2 3" key="1">
    <citation type="journal article" date="2003" name="Proc. Natl. Acad. Sci. U.S.A.">
        <title>Complete genome sequence of the marine planctomycete Pirellula sp. strain 1.</title>
        <authorList>
            <person name="Gloeckner F.O."/>
            <person name="Kube M."/>
            <person name="Bauer M."/>
            <person name="Teeling H."/>
            <person name="Lombardot T."/>
            <person name="Ludwig W."/>
            <person name="Gade D."/>
            <person name="Beck A."/>
            <person name="Borzym K."/>
            <person name="Heitmann K."/>
            <person name="Rabus R."/>
            <person name="Schlesner H."/>
            <person name="Amann R."/>
            <person name="Reinhardt R."/>
        </authorList>
    </citation>
    <scope>NUCLEOTIDE SEQUENCE [LARGE SCALE GENOMIC DNA]</scope>
    <source>
        <strain evidence="3">DSM 10527 / NCIMB 13988 / SH1</strain>
    </source>
</reference>
<name>Q7UYP9_RHOBA</name>
<organism evidence="2 3">
    <name type="scientific">Rhodopirellula baltica (strain DSM 10527 / NCIMB 13988 / SH1)</name>
    <dbReference type="NCBI Taxonomy" id="243090"/>
    <lineage>
        <taxon>Bacteria</taxon>
        <taxon>Pseudomonadati</taxon>
        <taxon>Planctomycetota</taxon>
        <taxon>Planctomycetia</taxon>
        <taxon>Pirellulales</taxon>
        <taxon>Pirellulaceae</taxon>
        <taxon>Rhodopirellula</taxon>
    </lineage>
</organism>
<dbReference type="EnsemblBacteria" id="CAD71593">
    <property type="protein sequence ID" value="CAD71593"/>
    <property type="gene ID" value="RB454"/>
</dbReference>
<gene>
    <name evidence="2" type="ordered locus">RB454</name>
</gene>
<dbReference type="PATRIC" id="fig|243090.15.peg.230"/>
<keyword evidence="2" id="KW-0489">Methyltransferase</keyword>
<dbReference type="OrthoDB" id="9800801at2"/>
<proteinExistence type="predicted"/>
<dbReference type="HOGENOM" id="CLU_011601_0_0_0"/>
<dbReference type="Pfam" id="PF06634">
    <property type="entry name" value="DUF1156"/>
    <property type="match status" value="1"/>
</dbReference>
<dbReference type="InterPro" id="IPR014455">
    <property type="entry name" value="N6_adenine_Mtase_MK1259"/>
</dbReference>